<protein>
    <submittedName>
        <fullName evidence="2">Uncharacterized protein</fullName>
    </submittedName>
</protein>
<feature type="compositionally biased region" description="Polar residues" evidence="1">
    <location>
        <begin position="15"/>
        <end position="32"/>
    </location>
</feature>
<gene>
    <name evidence="2" type="ORF">NNL38_07170</name>
</gene>
<evidence type="ECO:0000256" key="1">
    <source>
        <dbReference type="SAM" id="MobiDB-lite"/>
    </source>
</evidence>
<dbReference type="Proteomes" id="UP001057998">
    <property type="component" value="Chromosome 1"/>
</dbReference>
<reference evidence="2" key="1">
    <citation type="submission" date="2022-07" db="EMBL/GenBank/DDBJ databases">
        <title>Genome sequencing of Photobacterium atrarenae GJH2-4.</title>
        <authorList>
            <person name="Park S.-J."/>
        </authorList>
    </citation>
    <scope>NUCLEOTIDE SEQUENCE</scope>
    <source>
        <strain evidence="2">GJH2-4</strain>
    </source>
</reference>
<name>A0ABY5GI85_9GAMM</name>
<feature type="region of interest" description="Disordered" evidence="1">
    <location>
        <begin position="12"/>
        <end position="38"/>
    </location>
</feature>
<evidence type="ECO:0000313" key="2">
    <source>
        <dbReference type="EMBL" id="UTV29003.1"/>
    </source>
</evidence>
<dbReference type="RefSeq" id="WP_255390327.1">
    <property type="nucleotide sequence ID" value="NZ_CP101508.1"/>
</dbReference>
<accession>A0ABY5GI85</accession>
<evidence type="ECO:0000313" key="3">
    <source>
        <dbReference type="Proteomes" id="UP001057998"/>
    </source>
</evidence>
<proteinExistence type="predicted"/>
<keyword evidence="3" id="KW-1185">Reference proteome</keyword>
<sequence length="161" mass="18692">MVGMMYPSNLPHPHFSSSGLKQQSNRISTQMASGRKRQRRRFYRVPVEQKLVWKLKAEDAATFLGWVDDALNGGISWFTLNQRTEIGVVPVDVRMLAHPLEDAKQNAGKFIYTVKCEIRRYPRLSEAQVFENLLSPYTTEQFIAEMDMSHYYTESWKDGNQ</sequence>
<organism evidence="2 3">
    <name type="scientific">Photobacterium atrarenae</name>
    <dbReference type="NCBI Taxonomy" id="865757"/>
    <lineage>
        <taxon>Bacteria</taxon>
        <taxon>Pseudomonadati</taxon>
        <taxon>Pseudomonadota</taxon>
        <taxon>Gammaproteobacteria</taxon>
        <taxon>Vibrionales</taxon>
        <taxon>Vibrionaceae</taxon>
        <taxon>Photobacterium</taxon>
    </lineage>
</organism>
<dbReference type="EMBL" id="CP101508">
    <property type="protein sequence ID" value="UTV29003.1"/>
    <property type="molecule type" value="Genomic_DNA"/>
</dbReference>